<dbReference type="GO" id="GO:0003676">
    <property type="term" value="F:nucleic acid binding"/>
    <property type="evidence" value="ECO:0007669"/>
    <property type="project" value="InterPro"/>
</dbReference>
<keyword evidence="2" id="KW-0805">Transcription regulation</keyword>
<dbReference type="EMBL" id="CACVBM020000093">
    <property type="protein sequence ID" value="CAA7014167.1"/>
    <property type="molecule type" value="Genomic_DNA"/>
</dbReference>
<sequence length="188" mass="20615">MSSLILHGRRLVQLQKCRHLRFAASPLQKASAFSFSSAAVSLGDGQKGQNFTVSYLVKSLGLTTKLAESIIRKVSLEDKGNPDFVLKLLTSHGFTDSQIGDIVTDYPLLLTTDAEKSLGPKLQFLQSRGEAQATTSSALTEIVSKFPKILGVKKDKALSVYYNFAKEIIKADKSFEHKKLCPSFFARG</sequence>
<name>A0A6D2IPL1_9BRAS</name>
<dbReference type="Pfam" id="PF02536">
    <property type="entry name" value="mTERF"/>
    <property type="match status" value="1"/>
</dbReference>
<dbReference type="Proteomes" id="UP000467841">
    <property type="component" value="Unassembled WGS sequence"/>
</dbReference>
<keyword evidence="3" id="KW-0809">Transit peptide</keyword>
<evidence type="ECO:0000256" key="1">
    <source>
        <dbReference type="ARBA" id="ARBA00007692"/>
    </source>
</evidence>
<keyword evidence="7" id="KW-1185">Reference proteome</keyword>
<keyword evidence="2" id="KW-0806">Transcription termination</keyword>
<protein>
    <submittedName>
        <fullName evidence="5">Uncharacterized protein</fullName>
    </submittedName>
</protein>
<dbReference type="SMART" id="SM00733">
    <property type="entry name" value="Mterf"/>
    <property type="match status" value="2"/>
</dbReference>
<evidence type="ECO:0000256" key="3">
    <source>
        <dbReference type="ARBA" id="ARBA00022946"/>
    </source>
</evidence>
<evidence type="ECO:0000313" key="5">
    <source>
        <dbReference type="EMBL" id="CAA7029852.1"/>
    </source>
</evidence>
<evidence type="ECO:0000313" key="7">
    <source>
        <dbReference type="Proteomes" id="UP000467841"/>
    </source>
</evidence>
<dbReference type="GO" id="GO:0005737">
    <property type="term" value="C:cytoplasm"/>
    <property type="evidence" value="ECO:0007669"/>
    <property type="project" value="UniProtKB-ARBA"/>
</dbReference>
<dbReference type="Gene3D" id="1.25.70.10">
    <property type="entry name" value="Transcription termination factor 3, mitochondrial"/>
    <property type="match status" value="1"/>
</dbReference>
<dbReference type="GO" id="GO:0006353">
    <property type="term" value="P:DNA-templated transcription termination"/>
    <property type="evidence" value="ECO:0007669"/>
    <property type="project" value="UniProtKB-KW"/>
</dbReference>
<dbReference type="InterPro" id="IPR003690">
    <property type="entry name" value="MTERF"/>
</dbReference>
<dbReference type="EMBL" id="CACVBM020001352">
    <property type="protein sequence ID" value="CAA7046692.1"/>
    <property type="molecule type" value="Genomic_DNA"/>
</dbReference>
<evidence type="ECO:0000313" key="4">
    <source>
        <dbReference type="EMBL" id="CAA7014167.1"/>
    </source>
</evidence>
<dbReference type="PANTHER" id="PTHR13068:SF161">
    <property type="entry name" value="F19K23.4 PROTEIN-RELATED"/>
    <property type="match status" value="1"/>
</dbReference>
<dbReference type="InterPro" id="IPR038538">
    <property type="entry name" value="MTERF_sf"/>
</dbReference>
<dbReference type="AlphaFoldDB" id="A0A6D2IPL1"/>
<dbReference type="EMBL" id="CACVBM020001085">
    <property type="protein sequence ID" value="CAA7029852.1"/>
    <property type="molecule type" value="Genomic_DNA"/>
</dbReference>
<dbReference type="PANTHER" id="PTHR13068">
    <property type="entry name" value="CGI-12 PROTEIN-RELATED"/>
    <property type="match status" value="1"/>
</dbReference>
<gene>
    <name evidence="4" type="ORF">MERR_LOCUS1401</name>
    <name evidence="5" type="ORF">MERR_LOCUS17087</name>
    <name evidence="6" type="ORF">MERR_LOCUS33927</name>
</gene>
<keyword evidence="2" id="KW-0804">Transcription</keyword>
<evidence type="ECO:0000256" key="2">
    <source>
        <dbReference type="ARBA" id="ARBA00022472"/>
    </source>
</evidence>
<evidence type="ECO:0000313" key="6">
    <source>
        <dbReference type="EMBL" id="CAA7046692.1"/>
    </source>
</evidence>
<accession>A0A6D2IPL1</accession>
<comment type="similarity">
    <text evidence="1">Belongs to the mTERF family.</text>
</comment>
<proteinExistence type="inferred from homology"/>
<organism evidence="5 7">
    <name type="scientific">Microthlaspi erraticum</name>
    <dbReference type="NCBI Taxonomy" id="1685480"/>
    <lineage>
        <taxon>Eukaryota</taxon>
        <taxon>Viridiplantae</taxon>
        <taxon>Streptophyta</taxon>
        <taxon>Embryophyta</taxon>
        <taxon>Tracheophyta</taxon>
        <taxon>Spermatophyta</taxon>
        <taxon>Magnoliopsida</taxon>
        <taxon>eudicotyledons</taxon>
        <taxon>Gunneridae</taxon>
        <taxon>Pentapetalae</taxon>
        <taxon>rosids</taxon>
        <taxon>malvids</taxon>
        <taxon>Brassicales</taxon>
        <taxon>Brassicaceae</taxon>
        <taxon>Coluteocarpeae</taxon>
        <taxon>Microthlaspi</taxon>
    </lineage>
</organism>
<reference evidence="5 7" key="1">
    <citation type="submission" date="2020-01" db="EMBL/GenBank/DDBJ databases">
        <authorList>
            <person name="Mishra B."/>
        </authorList>
    </citation>
    <scope>NUCLEOTIDE SEQUENCE [LARGE SCALE GENOMIC DNA]</scope>
</reference>
<dbReference type="OrthoDB" id="1110112at2759"/>